<dbReference type="OrthoDB" id="9797655at2"/>
<name>K9WEQ0_9CYAN</name>
<dbReference type="SUPFAM" id="SSF54285">
    <property type="entry name" value="MoaD/ThiS"/>
    <property type="match status" value="1"/>
</dbReference>
<dbReference type="Proteomes" id="UP000010471">
    <property type="component" value="Chromosome"/>
</dbReference>
<dbReference type="KEGG" id="mic:Mic7113_2437"/>
<dbReference type="InterPro" id="IPR027798">
    <property type="entry name" value="Ub_Mut7C"/>
</dbReference>
<keyword evidence="4" id="KW-1185">Reference proteome</keyword>
<reference evidence="3 4" key="1">
    <citation type="submission" date="2012-06" db="EMBL/GenBank/DDBJ databases">
        <title>Finished chromosome of genome of Microcoleus sp. PCC 7113.</title>
        <authorList>
            <consortium name="US DOE Joint Genome Institute"/>
            <person name="Gugger M."/>
            <person name="Coursin T."/>
            <person name="Rippka R."/>
            <person name="Tandeau De Marsac N."/>
            <person name="Huntemann M."/>
            <person name="Wei C.-L."/>
            <person name="Han J."/>
            <person name="Detter J.C."/>
            <person name="Han C."/>
            <person name="Tapia R."/>
            <person name="Chen A."/>
            <person name="Kyrpides N."/>
            <person name="Mavromatis K."/>
            <person name="Markowitz V."/>
            <person name="Szeto E."/>
            <person name="Ivanova N."/>
            <person name="Pagani I."/>
            <person name="Pati A."/>
            <person name="Goodwin L."/>
            <person name="Nordberg H.P."/>
            <person name="Cantor M.N."/>
            <person name="Hua S.X."/>
            <person name="Woyke T."/>
            <person name="Kerfeld C.A."/>
        </authorList>
    </citation>
    <scope>NUCLEOTIDE SEQUENCE [LARGE SCALE GENOMIC DNA]</scope>
    <source>
        <strain evidence="3 4">PCC 7113</strain>
    </source>
</reference>
<dbReference type="Pfam" id="PF14451">
    <property type="entry name" value="Ub-Mut7C"/>
    <property type="match status" value="1"/>
</dbReference>
<feature type="domain" description="Mut7-C RNAse" evidence="1">
    <location>
        <begin position="97"/>
        <end position="240"/>
    </location>
</feature>
<proteinExistence type="predicted"/>
<dbReference type="EMBL" id="CP003630">
    <property type="protein sequence ID" value="AFZ18239.1"/>
    <property type="molecule type" value="Genomic_DNA"/>
</dbReference>
<sequence>MAKVVFRFHAELNDFLPPSQRQVSFTHVFKERCSIKDMIEALGVPHTEVDCIWVNAEAVDFSYIVQDGERIDVHPISTATNIIPVVSLRPPLPSILHFVLDVHLGKLASSLRLLGFDTLYRNDYDDEELAEISASQQRVLFTRDKGLLMRSRVTYGYYVRATNPEQQIIEVLRRFDLFGKILPFQRCIRCNGLLEPVSKESILNQLPHQTRLEIDEFHRCGECSQIYWRGSHYERMQQFIEGVLNAQESA</sequence>
<dbReference type="HOGENOM" id="CLU_074576_0_0_3"/>
<dbReference type="PANTHER" id="PTHR39081:SF1">
    <property type="entry name" value="MUT7-C RNASE DOMAIN-CONTAINING PROTEIN"/>
    <property type="match status" value="1"/>
</dbReference>
<evidence type="ECO:0000259" key="1">
    <source>
        <dbReference type="Pfam" id="PF01927"/>
    </source>
</evidence>
<evidence type="ECO:0008006" key="5">
    <source>
        <dbReference type="Google" id="ProtNLM"/>
    </source>
</evidence>
<protein>
    <recommendedName>
        <fullName evidence="5">Twitching motility protein PilT</fullName>
    </recommendedName>
</protein>
<evidence type="ECO:0000313" key="3">
    <source>
        <dbReference type="EMBL" id="AFZ18239.1"/>
    </source>
</evidence>
<evidence type="ECO:0000313" key="4">
    <source>
        <dbReference type="Proteomes" id="UP000010471"/>
    </source>
</evidence>
<feature type="domain" description="Ubiquitin Mut7-C" evidence="2">
    <location>
        <begin position="1"/>
        <end position="79"/>
    </location>
</feature>
<dbReference type="Pfam" id="PF01927">
    <property type="entry name" value="Mut7-C"/>
    <property type="match status" value="1"/>
</dbReference>
<dbReference type="InterPro" id="IPR016155">
    <property type="entry name" value="Mopterin_synth/thiamin_S_b"/>
</dbReference>
<dbReference type="PANTHER" id="PTHR39081">
    <property type="entry name" value="MUT7-C DOMAIN-CONTAINING PROTEIN"/>
    <property type="match status" value="1"/>
</dbReference>
<dbReference type="AlphaFoldDB" id="K9WEQ0"/>
<dbReference type="RefSeq" id="WP_015182388.1">
    <property type="nucleotide sequence ID" value="NC_019738.1"/>
</dbReference>
<evidence type="ECO:0000259" key="2">
    <source>
        <dbReference type="Pfam" id="PF14451"/>
    </source>
</evidence>
<accession>K9WEQ0</accession>
<gene>
    <name evidence="3" type="ORF">Mic7113_2437</name>
</gene>
<dbReference type="InterPro" id="IPR002782">
    <property type="entry name" value="Mut7-C_RNAse_dom"/>
</dbReference>
<organism evidence="3 4">
    <name type="scientific">Allocoleopsis franciscana PCC 7113</name>
    <dbReference type="NCBI Taxonomy" id="1173027"/>
    <lineage>
        <taxon>Bacteria</taxon>
        <taxon>Bacillati</taxon>
        <taxon>Cyanobacteriota</taxon>
        <taxon>Cyanophyceae</taxon>
        <taxon>Coleofasciculales</taxon>
        <taxon>Coleofasciculaceae</taxon>
        <taxon>Allocoleopsis</taxon>
        <taxon>Allocoleopsis franciscana</taxon>
    </lineage>
</organism>
<dbReference type="eggNOG" id="COG1656">
    <property type="taxonomic scope" value="Bacteria"/>
</dbReference>
<dbReference type="PATRIC" id="fig|1173027.3.peg.2668"/>